<dbReference type="SUPFAM" id="SSF52540">
    <property type="entry name" value="P-loop containing nucleoside triphosphate hydrolases"/>
    <property type="match status" value="1"/>
</dbReference>
<evidence type="ECO:0000259" key="6">
    <source>
        <dbReference type="PROSITE" id="PS51194"/>
    </source>
</evidence>
<name>A0ABY4ATV4_9BURK</name>
<keyword evidence="4" id="KW-0067">ATP-binding</keyword>
<organism evidence="7 8">
    <name type="scientific">Orrella daihaiensis</name>
    <dbReference type="NCBI Taxonomy" id="2782176"/>
    <lineage>
        <taxon>Bacteria</taxon>
        <taxon>Pseudomonadati</taxon>
        <taxon>Pseudomonadota</taxon>
        <taxon>Betaproteobacteria</taxon>
        <taxon>Burkholderiales</taxon>
        <taxon>Alcaligenaceae</taxon>
        <taxon>Orrella</taxon>
    </lineage>
</organism>
<evidence type="ECO:0000256" key="1">
    <source>
        <dbReference type="ARBA" id="ARBA00022741"/>
    </source>
</evidence>
<dbReference type="SMART" id="SM00847">
    <property type="entry name" value="HA2"/>
    <property type="match status" value="1"/>
</dbReference>
<dbReference type="PANTHER" id="PTHR18934">
    <property type="entry name" value="ATP-DEPENDENT RNA HELICASE"/>
    <property type="match status" value="1"/>
</dbReference>
<dbReference type="GO" id="GO:0003724">
    <property type="term" value="F:RNA helicase activity"/>
    <property type="evidence" value="ECO:0007669"/>
    <property type="project" value="UniProtKB-EC"/>
</dbReference>
<dbReference type="CDD" id="cd18791">
    <property type="entry name" value="SF2_C_RHA"/>
    <property type="match status" value="1"/>
</dbReference>
<dbReference type="InterPro" id="IPR003593">
    <property type="entry name" value="AAA+_ATPase"/>
</dbReference>
<dbReference type="InterPro" id="IPR007502">
    <property type="entry name" value="Helicase-assoc_dom"/>
</dbReference>
<dbReference type="Gene3D" id="1.20.120.1080">
    <property type="match status" value="1"/>
</dbReference>
<proteinExistence type="predicted"/>
<keyword evidence="3 7" id="KW-0347">Helicase</keyword>
<evidence type="ECO:0000256" key="2">
    <source>
        <dbReference type="ARBA" id="ARBA00022801"/>
    </source>
</evidence>
<dbReference type="Pfam" id="PF00270">
    <property type="entry name" value="DEAD"/>
    <property type="match status" value="1"/>
</dbReference>
<dbReference type="PANTHER" id="PTHR18934:SF99">
    <property type="entry name" value="ATP-DEPENDENT RNA HELICASE DHX37-RELATED"/>
    <property type="match status" value="1"/>
</dbReference>
<keyword evidence="8" id="KW-1185">Reference proteome</keyword>
<protein>
    <submittedName>
        <fullName evidence="7">ATP-dependent RNA helicase HrpA</fullName>
        <ecNumber evidence="7">3.6.4.13</ecNumber>
    </submittedName>
</protein>
<feature type="domain" description="Helicase C-terminal" evidence="6">
    <location>
        <begin position="241"/>
        <end position="413"/>
    </location>
</feature>
<keyword evidence="1" id="KW-0547">Nucleotide-binding</keyword>
<evidence type="ECO:0000256" key="3">
    <source>
        <dbReference type="ARBA" id="ARBA00022806"/>
    </source>
</evidence>
<dbReference type="InterPro" id="IPR001650">
    <property type="entry name" value="Helicase_C-like"/>
</dbReference>
<dbReference type="PROSITE" id="PS51194">
    <property type="entry name" value="HELICASE_CTER"/>
    <property type="match status" value="1"/>
</dbReference>
<evidence type="ECO:0000313" key="8">
    <source>
        <dbReference type="Proteomes" id="UP000831607"/>
    </source>
</evidence>
<dbReference type="RefSeq" id="WP_243479947.1">
    <property type="nucleotide sequence ID" value="NZ_CP063982.1"/>
</dbReference>
<dbReference type="InterPro" id="IPR027417">
    <property type="entry name" value="P-loop_NTPase"/>
</dbReference>
<dbReference type="SMART" id="SM00487">
    <property type="entry name" value="DEXDc"/>
    <property type="match status" value="1"/>
</dbReference>
<dbReference type="InterPro" id="IPR010222">
    <property type="entry name" value="RNA_helicase_HrpA"/>
</dbReference>
<dbReference type="InterPro" id="IPR011545">
    <property type="entry name" value="DEAD/DEAH_box_helicase_dom"/>
</dbReference>
<reference evidence="7 8" key="1">
    <citation type="submission" date="2020-11" db="EMBL/GenBank/DDBJ databases">
        <title>Algicoccus daihaiensis sp.nov., isolated from Daihai Lake in Inner Mongolia.</title>
        <authorList>
            <person name="Kai J."/>
        </authorList>
    </citation>
    <scope>NUCLEOTIDE SEQUENCE [LARGE SCALE GENOMIC DNA]</scope>
    <source>
        <strain evidence="8">f23</strain>
    </source>
</reference>
<accession>A0ABY4ATV4</accession>
<evidence type="ECO:0000256" key="4">
    <source>
        <dbReference type="ARBA" id="ARBA00022840"/>
    </source>
</evidence>
<gene>
    <name evidence="7" type="primary">hrpA</name>
    <name evidence="7" type="ORF">DHf2319_06585</name>
</gene>
<dbReference type="GO" id="GO:0016787">
    <property type="term" value="F:hydrolase activity"/>
    <property type="evidence" value="ECO:0007669"/>
    <property type="project" value="UniProtKB-KW"/>
</dbReference>
<dbReference type="PROSITE" id="PS51192">
    <property type="entry name" value="HELICASE_ATP_BIND_1"/>
    <property type="match status" value="1"/>
</dbReference>
<dbReference type="EMBL" id="CP063982">
    <property type="protein sequence ID" value="UOD51484.1"/>
    <property type="molecule type" value="Genomic_DNA"/>
</dbReference>
<dbReference type="Pfam" id="PF21010">
    <property type="entry name" value="HA2_C"/>
    <property type="match status" value="1"/>
</dbReference>
<dbReference type="Pfam" id="PF00271">
    <property type="entry name" value="Helicase_C"/>
    <property type="match status" value="1"/>
</dbReference>
<dbReference type="InterPro" id="IPR024590">
    <property type="entry name" value="HrpA_C"/>
</dbReference>
<dbReference type="Pfam" id="PF11898">
    <property type="entry name" value="DUF3418"/>
    <property type="match status" value="1"/>
</dbReference>
<dbReference type="Proteomes" id="UP000831607">
    <property type="component" value="Chromosome"/>
</dbReference>
<dbReference type="NCBIfam" id="TIGR01967">
    <property type="entry name" value="DEAH_box_HrpA"/>
    <property type="match status" value="1"/>
</dbReference>
<dbReference type="Pfam" id="PF07717">
    <property type="entry name" value="OB_NTP_bind"/>
    <property type="match status" value="1"/>
</dbReference>
<dbReference type="EC" id="3.6.4.13" evidence="7"/>
<dbReference type="InterPro" id="IPR011709">
    <property type="entry name" value="DEAD-box_helicase_OB_fold"/>
</dbReference>
<dbReference type="InterPro" id="IPR014001">
    <property type="entry name" value="Helicase_ATP-bd"/>
</dbReference>
<evidence type="ECO:0000259" key="5">
    <source>
        <dbReference type="PROSITE" id="PS51192"/>
    </source>
</evidence>
<feature type="domain" description="Helicase ATP-binding" evidence="5">
    <location>
        <begin position="37"/>
        <end position="200"/>
    </location>
</feature>
<sequence>MNSEPSADLTVAKSPRAEPVISFDPALPVTQARDEIARAIASHQVVIISGQTGSGKTTQIPKICLSIGRGRAGMIGHTQPRRLAATSVAKRIAQELQTSIGELVGYQIRFHQRAASTTAIKLMTDGVLLAQTQRDRLLKQYDTLIIDEAHERSLNIDFLLGYLRQLLPKRPDLKVVITSATIDADRFAAHFAGPDGQPAPVIDVSGRLYPVQVLYHPVTQPRTQIEQGELTGGDDSDEERELTDAIVEAVGECARLGPGDVLVFLPGEREIREAAEALRKHHPPSTQILPLYARLSQNEQEEIFRPSTSARRVVLATNVAETSLTVPGIRFVVDSGLARVKRYSWRQKVEQLQVEPISQAAANQRAGRCGRLGPGVCIRLYDELDFKRRREFTEPEILRSSLAGVILRMKSLALDDIDAFPFVDPPTGRAIADGYQTLQELGALTQKVGRDGQALNHLTAVGRTLAKLPLDPRVGRMLLAARDQQCLHEMLIIASALAVQDPRERPMQARELADQAHAKFSDKQSEFLVLLKLWSWYHDQVAHKSSQRQLVKLLKQNYLSVPRLREWHDIHGQLAALVGEQGWRVNQTEATFEQIHSALLAGLLGQVGLSAEQAGHYQGVRGIRFWIHPSSKLAKRAGKWIMAAELVETSKLYARCIAKIEPVWIERVGGHLLQRSWSDPRWDGRRGQVVAHERATLFGLPVYSGRLVNYGPIDVVQARQTFIREALVPGELDVPFDFVAHNRRLIRQIEQLEHRSRRPDILVDEELIARFYDQLLPADICQLAKFRHWFRHLPAEQQVRWKLSREDLMQHEAAGITSDVFPKAVSWQGTQLKLDYHFEPGSSKDGVTLTVPLVVLNQLSPERWEWLVPGMLKEKVQWLVKSLPQKLRKHCVPLPEYAKAFFDRWFDRLDHPPGSLLAAIIQDIDTQFHVKVAISDFRLDSLPAHLFMNFKVIDEHGRMLKAGRNLAQIKADLGRQTQQTLQAMAAEGQPVMADVPQQEITGWCFDELPEIMEIRRQRQTVIGYPALVDEGSHCRIDVFDEPHIAREHHRRGVIRLLRLALKEQIRFIEKNLPQSLKLGVLYMPLGTWDELRGQIVDAALYQACLAGDWPVTAAQFDACREQAKERVGLLAQEMGRLVLEILQVWSDVQKRLVQFKVHPSACQDIHTQLEQLIHKYFVVQTPYEHLRHFPRYLQAVLVRFDALRADADKDQAKINEMAPLVANYQRAKASLAGAPDPALDEFRWMLEELRVALFAQRLRTPYPVSVKRLHKVWQALAR</sequence>
<dbReference type="Gene3D" id="3.40.50.300">
    <property type="entry name" value="P-loop containing nucleotide triphosphate hydrolases"/>
    <property type="match status" value="2"/>
</dbReference>
<dbReference type="SMART" id="SM00382">
    <property type="entry name" value="AAA"/>
    <property type="match status" value="1"/>
</dbReference>
<evidence type="ECO:0000313" key="7">
    <source>
        <dbReference type="EMBL" id="UOD51484.1"/>
    </source>
</evidence>
<dbReference type="SMART" id="SM00490">
    <property type="entry name" value="HELICc"/>
    <property type="match status" value="1"/>
</dbReference>
<keyword evidence="2 7" id="KW-0378">Hydrolase</keyword>